<evidence type="ECO:0000313" key="1">
    <source>
        <dbReference type="EMBL" id="EDR98736.1"/>
    </source>
</evidence>
<accession>B0MB61</accession>
<gene>
    <name evidence="1" type="ORF">ANACAC_00788</name>
</gene>
<dbReference type="AlphaFoldDB" id="B0MB61"/>
<protein>
    <submittedName>
        <fullName evidence="1">Uncharacterized protein</fullName>
    </submittedName>
</protein>
<dbReference type="HOGENOM" id="CLU_2912271_0_0_9"/>
<proteinExistence type="predicted"/>
<organism evidence="1 2">
    <name type="scientific">Anaerostipes caccae (strain DSM 14662 / CCUG 47493 / JCM 13470 / NCIMB 13811 / L1-92)</name>
    <dbReference type="NCBI Taxonomy" id="411490"/>
    <lineage>
        <taxon>Bacteria</taxon>
        <taxon>Bacillati</taxon>
        <taxon>Bacillota</taxon>
        <taxon>Clostridia</taxon>
        <taxon>Lachnospirales</taxon>
        <taxon>Lachnospiraceae</taxon>
        <taxon>Anaerostipes</taxon>
    </lineage>
</organism>
<comment type="caution">
    <text evidence="1">The sequence shown here is derived from an EMBL/GenBank/DDBJ whole genome shotgun (WGS) entry which is preliminary data.</text>
</comment>
<dbReference type="Proteomes" id="UP000004935">
    <property type="component" value="Unassembled WGS sequence"/>
</dbReference>
<reference evidence="1" key="1">
    <citation type="submission" date="2007-11" db="EMBL/GenBank/DDBJ databases">
        <authorList>
            <person name="Fulton L."/>
            <person name="Clifton S."/>
            <person name="Fulton B."/>
            <person name="Xu J."/>
            <person name="Minx P."/>
            <person name="Pepin K.H."/>
            <person name="Johnson M."/>
            <person name="Thiruvilangam P."/>
            <person name="Bhonagiri V."/>
            <person name="Nash W.E."/>
            <person name="Mardis E.R."/>
            <person name="Wilson R.K."/>
        </authorList>
    </citation>
    <scope>NUCLEOTIDE SEQUENCE [LARGE SCALE GENOMIC DNA]</scope>
    <source>
        <strain evidence="1">DSM 14662</strain>
    </source>
</reference>
<reference evidence="1" key="2">
    <citation type="submission" date="2013-11" db="EMBL/GenBank/DDBJ databases">
        <title>Draft genome sequence of Anaerostipes caccae (DSM 14662).</title>
        <authorList>
            <person name="Sudarsanam P."/>
            <person name="Ley R."/>
            <person name="Guruge J."/>
            <person name="Turnbaugh P.J."/>
            <person name="Mahowald M."/>
            <person name="Liep D."/>
            <person name="Gordon J."/>
        </authorList>
    </citation>
    <scope>NUCLEOTIDE SEQUENCE</scope>
    <source>
        <strain evidence="1">DSM 14662</strain>
    </source>
</reference>
<name>B0MB61_ANACD</name>
<sequence>MADGRVAPFISVRFRDIRFLHLDGGPIKFHDAGRKKLIRKKVVFTWKMQCANGSGVIKESA</sequence>
<evidence type="ECO:0000313" key="2">
    <source>
        <dbReference type="Proteomes" id="UP000004935"/>
    </source>
</evidence>
<keyword evidence="2" id="KW-1185">Reference proteome</keyword>
<dbReference type="EMBL" id="ABAX03000005">
    <property type="protein sequence ID" value="EDR98736.1"/>
    <property type="molecule type" value="Genomic_DNA"/>
</dbReference>
<dbReference type="STRING" id="411490.ANACAC_00788"/>